<dbReference type="InterPro" id="IPR027417">
    <property type="entry name" value="P-loop_NTPase"/>
</dbReference>
<dbReference type="Pfam" id="PF06506">
    <property type="entry name" value="PrpR_N"/>
    <property type="match status" value="1"/>
</dbReference>
<comment type="caution">
    <text evidence="6">The sequence shown here is derived from an EMBL/GenBank/DDBJ whole genome shotgun (WGS) entry which is preliminary data.</text>
</comment>
<dbReference type="PRINTS" id="PR01590">
    <property type="entry name" value="HTHFIS"/>
</dbReference>
<dbReference type="OrthoDB" id="9771372at2"/>
<dbReference type="InterPro" id="IPR002078">
    <property type="entry name" value="Sigma_54_int"/>
</dbReference>
<dbReference type="GO" id="GO:0000156">
    <property type="term" value="F:phosphorelay response regulator activity"/>
    <property type="evidence" value="ECO:0007669"/>
    <property type="project" value="InterPro"/>
</dbReference>
<gene>
    <name evidence="6" type="ORF">C4N26_04050</name>
</gene>
<evidence type="ECO:0000313" key="7">
    <source>
        <dbReference type="Proteomes" id="UP000251144"/>
    </source>
</evidence>
<dbReference type="PROSITE" id="PS50045">
    <property type="entry name" value="SIGMA54_INTERACT_4"/>
    <property type="match status" value="1"/>
</dbReference>
<organism evidence="6 7">
    <name type="scientific">Faecalibacterium prausnitzii</name>
    <dbReference type="NCBI Taxonomy" id="853"/>
    <lineage>
        <taxon>Bacteria</taxon>
        <taxon>Bacillati</taxon>
        <taxon>Bacillota</taxon>
        <taxon>Clostridia</taxon>
        <taxon>Eubacteriales</taxon>
        <taxon>Oscillospiraceae</taxon>
        <taxon>Faecalibacterium</taxon>
    </lineage>
</organism>
<dbReference type="Gene3D" id="1.10.8.60">
    <property type="match status" value="1"/>
</dbReference>
<keyword evidence="2" id="KW-0067">ATP-binding</keyword>
<dbReference type="Pfam" id="PF02954">
    <property type="entry name" value="HTH_8"/>
    <property type="match status" value="1"/>
</dbReference>
<keyword evidence="3" id="KW-0805">Transcription regulation</keyword>
<dbReference type="Gene3D" id="1.10.10.60">
    <property type="entry name" value="Homeodomain-like"/>
    <property type="match status" value="1"/>
</dbReference>
<dbReference type="PANTHER" id="PTHR32071">
    <property type="entry name" value="TRANSCRIPTIONAL REGULATORY PROTEIN"/>
    <property type="match status" value="1"/>
</dbReference>
<evidence type="ECO:0000256" key="2">
    <source>
        <dbReference type="ARBA" id="ARBA00022840"/>
    </source>
</evidence>
<keyword evidence="4" id="KW-0804">Transcription</keyword>
<dbReference type="InterPro" id="IPR010524">
    <property type="entry name" value="Sig_transdc_resp-reg_PrpR_N"/>
</dbReference>
<dbReference type="GO" id="GO:0043565">
    <property type="term" value="F:sequence-specific DNA binding"/>
    <property type="evidence" value="ECO:0007669"/>
    <property type="project" value="InterPro"/>
</dbReference>
<dbReference type="InterPro" id="IPR002197">
    <property type="entry name" value="HTH_Fis"/>
</dbReference>
<dbReference type="SUPFAM" id="SSF159800">
    <property type="entry name" value="PrpR receptor domain-like"/>
    <property type="match status" value="1"/>
</dbReference>
<dbReference type="AlphaFoldDB" id="A0A329U1J4"/>
<dbReference type="Proteomes" id="UP000251144">
    <property type="component" value="Unassembled WGS sequence"/>
</dbReference>
<dbReference type="SUPFAM" id="SSF52540">
    <property type="entry name" value="P-loop containing nucleoside triphosphate hydrolases"/>
    <property type="match status" value="1"/>
</dbReference>
<protein>
    <submittedName>
        <fullName evidence="6">Sigma-54-dependent transcriptional regulator</fullName>
    </submittedName>
</protein>
<proteinExistence type="predicted"/>
<dbReference type="InterPro" id="IPR058031">
    <property type="entry name" value="AAA_lid_NorR"/>
</dbReference>
<sequence length="604" mass="67598">MIETHTRILGIAPYDGMRTAMEQAAQAYPNVEMDIYTGDLEDGQAIVQQMPPNSYDCIISRGGTAALIRQVTDLPVVDIHISVYDVLRTMKLAENYSSLYAIVGFPSITEPAHTLCSLLDFNLDILTVNNAAEVRHTLERLQQGGYRMVVCDMVTHTIAREMGFDAFLITSGVESLHAAIDQAVNISSWFGQLRQENLFLRSITQGQNGRVIVMESNGDLFYSSISEVPAELSSVLQSHIREIPASGNLRFYYTERDQLYSITAQQLLMNNIQRCLFYCVPARIPLHSSRPGLRTLNKGECEYLFANSFYSLSGAMGTQAAEIRSLALLRQPVFIYGEPGTGKEQIARYLYLHSSLANHPFIVVNCALLNEKTWDFLLNHYNSPLSATGNTIYFQNFESIPPQWSSELLAAIEETGLARRVRLIFSCSVVEGEPVPEVLRHFSERLGSLALPLPSLRSRSDEIPSLSSLYLNSLNLELGKQLSGFEPRAIEMLRQYPWPNNYTQFKNVLRALAALSDGPYIRAGTVADMLSKERTLRAVPQPASARKPSEQTLEEVIRDVVQQTVAAHGGNRAAAARQLGISRTTLWRYMEKIEQKQQTVEKES</sequence>
<evidence type="ECO:0000256" key="1">
    <source>
        <dbReference type="ARBA" id="ARBA00022741"/>
    </source>
</evidence>
<dbReference type="Gene3D" id="3.40.50.2300">
    <property type="match status" value="1"/>
</dbReference>
<dbReference type="Gene3D" id="3.40.50.10660">
    <property type="entry name" value="PrpR receptor domain-like"/>
    <property type="match status" value="1"/>
</dbReference>
<evidence type="ECO:0000256" key="3">
    <source>
        <dbReference type="ARBA" id="ARBA00023015"/>
    </source>
</evidence>
<evidence type="ECO:0000256" key="4">
    <source>
        <dbReference type="ARBA" id="ARBA00023163"/>
    </source>
</evidence>
<dbReference type="EMBL" id="PRLB01000002">
    <property type="protein sequence ID" value="RAW55140.1"/>
    <property type="molecule type" value="Genomic_DNA"/>
</dbReference>
<evidence type="ECO:0000313" key="6">
    <source>
        <dbReference type="EMBL" id="RAW55140.1"/>
    </source>
</evidence>
<dbReference type="CDD" id="cd00009">
    <property type="entry name" value="AAA"/>
    <property type="match status" value="1"/>
</dbReference>
<name>A0A329U1J4_9FIRM</name>
<dbReference type="GO" id="GO:0005524">
    <property type="term" value="F:ATP binding"/>
    <property type="evidence" value="ECO:0007669"/>
    <property type="project" value="UniProtKB-KW"/>
</dbReference>
<dbReference type="InterPro" id="IPR009057">
    <property type="entry name" value="Homeodomain-like_sf"/>
</dbReference>
<accession>A0A329U1J4</accession>
<reference evidence="6 7" key="1">
    <citation type="submission" date="2018-02" db="EMBL/GenBank/DDBJ databases">
        <title>Complete genome sequencing of Faecalibacterium prausnitzii strains isolated from the human gut.</title>
        <authorList>
            <person name="Fitzgerald B.C."/>
            <person name="Shkoporov A.N."/>
            <person name="Ross P.R."/>
            <person name="Hill C."/>
        </authorList>
    </citation>
    <scope>NUCLEOTIDE SEQUENCE [LARGE SCALE GENOMIC DNA]</scope>
    <source>
        <strain evidence="6 7">APC942/32-1</strain>
    </source>
</reference>
<feature type="domain" description="Sigma-54 factor interaction" evidence="5">
    <location>
        <begin position="309"/>
        <end position="514"/>
    </location>
</feature>
<dbReference type="GO" id="GO:0006355">
    <property type="term" value="P:regulation of DNA-templated transcription"/>
    <property type="evidence" value="ECO:0007669"/>
    <property type="project" value="InterPro"/>
</dbReference>
<dbReference type="Pfam" id="PF25601">
    <property type="entry name" value="AAA_lid_14"/>
    <property type="match status" value="1"/>
</dbReference>
<dbReference type="Pfam" id="PF00158">
    <property type="entry name" value="Sigma54_activat"/>
    <property type="match status" value="1"/>
</dbReference>
<evidence type="ECO:0000259" key="5">
    <source>
        <dbReference type="PROSITE" id="PS50045"/>
    </source>
</evidence>
<dbReference type="SUPFAM" id="SSF46689">
    <property type="entry name" value="Homeodomain-like"/>
    <property type="match status" value="1"/>
</dbReference>
<dbReference type="Gene3D" id="3.40.50.300">
    <property type="entry name" value="P-loop containing nucleotide triphosphate hydrolases"/>
    <property type="match status" value="1"/>
</dbReference>
<keyword evidence="1" id="KW-0547">Nucleotide-binding</keyword>
<dbReference type="RefSeq" id="WP_158400443.1">
    <property type="nucleotide sequence ID" value="NZ_PRLB01000002.1"/>
</dbReference>